<dbReference type="Proteomes" id="UP000298416">
    <property type="component" value="Unassembled WGS sequence"/>
</dbReference>
<gene>
    <name evidence="6" type="ORF">SASPL_107887</name>
</gene>
<dbReference type="GO" id="GO:0006406">
    <property type="term" value="P:mRNA export from nucleus"/>
    <property type="evidence" value="ECO:0007669"/>
    <property type="project" value="TreeGrafter"/>
</dbReference>
<evidence type="ECO:0000256" key="2">
    <source>
        <dbReference type="ARBA" id="ARBA00008044"/>
    </source>
</evidence>
<keyword evidence="5" id="KW-0472">Membrane</keyword>
<name>A0A8X8YC29_SALSN</name>
<keyword evidence="5" id="KW-1133">Transmembrane helix</keyword>
<dbReference type="Pfam" id="PF09766">
    <property type="entry name" value="FmiP_Thoc5"/>
    <property type="match status" value="1"/>
</dbReference>
<feature type="transmembrane region" description="Helical" evidence="5">
    <location>
        <begin position="1011"/>
        <end position="1033"/>
    </location>
</feature>
<comment type="caution">
    <text evidence="6">The sequence shown here is derived from an EMBL/GenBank/DDBJ whole genome shotgun (WGS) entry which is preliminary data.</text>
</comment>
<dbReference type="PANTHER" id="PTHR13375:SF3">
    <property type="entry name" value="THO COMPLEX SUBUNIT 5 HOMOLOG"/>
    <property type="match status" value="1"/>
</dbReference>
<dbReference type="EMBL" id="PNBA02000003">
    <property type="protein sequence ID" value="KAG6429833.1"/>
    <property type="molecule type" value="Genomic_DNA"/>
</dbReference>
<evidence type="ECO:0008006" key="8">
    <source>
        <dbReference type="Google" id="ProtNLM"/>
    </source>
</evidence>
<sequence length="1087" mass="122165">MEVTMAEPGEILPERNVDMEALYDMLRQSKGSTEEIVAKMLAVKKEAQPKSQLRELITQTLLNFVTLRQANRSILIEEDCIKAESERAKAPVDMTTLQLHNLMYEKNHYVKAIKACKDFKTKYPDIELVPEEEFFRDAPEEIKSPVLSTDSAHNLMLKRLNYELSQASLSITFATGFCFQRKELCRLREKLELQKKALEETITNRKKFLLSLPSHLKALKKASLPVQNQLGVLHTKKLKQLQLAELLPPPLYVIYSQLLAQKEAFEENIELEITGSIKDAHAFARQLANKDSAASANSENSKLEDDVPDEEDDGQRRRKRPKKVSSKENLEQSGIYQNHPLKVILHINDDDASDSNSTKLITLEFEFLIKLDVVCVGVEGSEEPPENNILCNLFPDDTGLELPQQSAKLSFGSSLSFDESRASRPYKWAQHLAGIDFLPEVSPLLSVSEESNRETTKHPSVSSGLSVYRQQSRVQTVVQRIRARRKAQLALAELLDSLGNLKWPTLTCESIPWATHTPRCKLHGWSFITTASNDSGSFSVADAEQGQDLKNTDAHNKTGVSKEDMETLKEDGELPSLLPVATAVNDDAKLTPSKGSEFEHSGRLSLISASIISPLKNKGKSPSFKRQEDDIDLMLESENEDEPVQLEDLSDLSRQEGPVVVDNAWADYGVKGYTLVLVQKLDNDDRIMILKAKIKISKEYPLRPPQFELSLYNSFQGKNKSETIRSEFSNELSAMEAEVNIHLMRMIPLDEENIVLGHQVLCLAMLFDFFFNDGNLSCKRRYNTVLDVGLCKPVNGEKLHFWLPLLSAGNPAQETTSSIFTKIFGNLQMMESQFRITAFDIACRNWYPRFNAAASFSIKKDKDEEEIEDFEEYLAVDGEVYQKTLRLVECAMFAAVSALAFLLSNSLAIEKYFACFFALPIVLSTMRWGVAAGRKTMVCRALSYCMVFWASPWAPCGGRHHVCASLSDRLTGMLYLCQRQIGVPQFPCAQVRAIGALANVVIASYLIGENILALITINVHALVTYVLSSIGIIAVPSMNLIYCIFGFLLLLNCGFFVFLLHLLYSIFFTRLGLKASLELPKWLEAAI</sequence>
<accession>A0A8X8YC29</accession>
<keyword evidence="3" id="KW-0539">Nucleus</keyword>
<feature type="transmembrane region" description="Helical" evidence="5">
    <location>
        <begin position="1039"/>
        <end position="1064"/>
    </location>
</feature>
<reference evidence="6" key="2">
    <citation type="submission" date="2020-08" db="EMBL/GenBank/DDBJ databases">
        <title>Plant Genome Project.</title>
        <authorList>
            <person name="Zhang R.-G."/>
        </authorList>
    </citation>
    <scope>NUCLEOTIDE SEQUENCE</scope>
    <source>
        <strain evidence="6">Huo1</strain>
        <tissue evidence="6">Leaf</tissue>
    </source>
</reference>
<comment type="subcellular location">
    <subcellularLocation>
        <location evidence="1">Nucleus</location>
    </subcellularLocation>
</comment>
<keyword evidence="7" id="KW-1185">Reference proteome</keyword>
<proteinExistence type="inferred from homology"/>
<organism evidence="6">
    <name type="scientific">Salvia splendens</name>
    <name type="common">Scarlet sage</name>
    <dbReference type="NCBI Taxonomy" id="180675"/>
    <lineage>
        <taxon>Eukaryota</taxon>
        <taxon>Viridiplantae</taxon>
        <taxon>Streptophyta</taxon>
        <taxon>Embryophyta</taxon>
        <taxon>Tracheophyta</taxon>
        <taxon>Spermatophyta</taxon>
        <taxon>Magnoliopsida</taxon>
        <taxon>eudicotyledons</taxon>
        <taxon>Gunneridae</taxon>
        <taxon>Pentapetalae</taxon>
        <taxon>asterids</taxon>
        <taxon>lamiids</taxon>
        <taxon>Lamiales</taxon>
        <taxon>Lamiaceae</taxon>
        <taxon>Nepetoideae</taxon>
        <taxon>Mentheae</taxon>
        <taxon>Salviinae</taxon>
        <taxon>Salvia</taxon>
        <taxon>Salvia subgen. Calosphace</taxon>
        <taxon>core Calosphace</taxon>
    </lineage>
</organism>
<evidence type="ECO:0000313" key="6">
    <source>
        <dbReference type="EMBL" id="KAG6429833.1"/>
    </source>
</evidence>
<feature type="compositionally biased region" description="Basic and acidic residues" evidence="4">
    <location>
        <begin position="550"/>
        <end position="562"/>
    </location>
</feature>
<dbReference type="AlphaFoldDB" id="A0A8X8YC29"/>
<evidence type="ECO:0000256" key="4">
    <source>
        <dbReference type="SAM" id="MobiDB-lite"/>
    </source>
</evidence>
<evidence type="ECO:0000313" key="7">
    <source>
        <dbReference type="Proteomes" id="UP000298416"/>
    </source>
</evidence>
<evidence type="ECO:0000256" key="3">
    <source>
        <dbReference type="ARBA" id="ARBA00023242"/>
    </source>
</evidence>
<feature type="transmembrane region" description="Helical" evidence="5">
    <location>
        <begin position="911"/>
        <end position="930"/>
    </location>
</feature>
<keyword evidence="5" id="KW-0812">Transmembrane</keyword>
<reference evidence="6" key="1">
    <citation type="submission" date="2018-01" db="EMBL/GenBank/DDBJ databases">
        <authorList>
            <person name="Mao J.F."/>
        </authorList>
    </citation>
    <scope>NUCLEOTIDE SEQUENCE</scope>
    <source>
        <strain evidence="6">Huo1</strain>
        <tissue evidence="6">Leaf</tissue>
    </source>
</reference>
<protein>
    <recommendedName>
        <fullName evidence="8">THO complex subunit 5</fullName>
    </recommendedName>
</protein>
<dbReference type="GO" id="GO:0000445">
    <property type="term" value="C:THO complex part of transcription export complex"/>
    <property type="evidence" value="ECO:0007669"/>
    <property type="project" value="TreeGrafter"/>
</dbReference>
<evidence type="ECO:0000256" key="5">
    <source>
        <dbReference type="SAM" id="Phobius"/>
    </source>
</evidence>
<dbReference type="InterPro" id="IPR019163">
    <property type="entry name" value="THO_Thoc5"/>
</dbReference>
<comment type="similarity">
    <text evidence="2">Belongs to the THOC5 family.</text>
</comment>
<feature type="region of interest" description="Disordered" evidence="4">
    <location>
        <begin position="290"/>
        <end position="331"/>
    </location>
</feature>
<evidence type="ECO:0000256" key="1">
    <source>
        <dbReference type="ARBA" id="ARBA00004123"/>
    </source>
</evidence>
<dbReference type="PANTHER" id="PTHR13375">
    <property type="entry name" value="FMS INTERACTING PROTEIN"/>
    <property type="match status" value="1"/>
</dbReference>
<dbReference type="GO" id="GO:0003729">
    <property type="term" value="F:mRNA binding"/>
    <property type="evidence" value="ECO:0007669"/>
    <property type="project" value="TreeGrafter"/>
</dbReference>
<feature type="region of interest" description="Disordered" evidence="4">
    <location>
        <begin position="538"/>
        <end position="562"/>
    </location>
</feature>